<evidence type="ECO:0000313" key="1">
    <source>
        <dbReference type="EMBL" id="AIE86169.1"/>
    </source>
</evidence>
<dbReference type="HOGENOM" id="CLU_100916_0_0_0"/>
<protein>
    <submittedName>
        <fullName evidence="1">Uncharacterized protein</fullName>
    </submittedName>
</protein>
<accession>A0A068NX28</accession>
<dbReference type="Gene3D" id="1.10.10.10">
    <property type="entry name" value="Winged helix-like DNA-binding domain superfamily/Winged helix DNA-binding domain"/>
    <property type="match status" value="1"/>
</dbReference>
<proteinExistence type="predicted"/>
<dbReference type="eggNOG" id="COG0640">
    <property type="taxonomic scope" value="Bacteria"/>
</dbReference>
<dbReference type="KEGG" id="fgi:OP10G_2801"/>
<dbReference type="InterPro" id="IPR036390">
    <property type="entry name" value="WH_DNA-bd_sf"/>
</dbReference>
<gene>
    <name evidence="1" type="ORF">OP10G_2801</name>
</gene>
<dbReference type="InterPro" id="IPR036388">
    <property type="entry name" value="WH-like_DNA-bd_sf"/>
</dbReference>
<sequence>MTTRQIGEAVPDLPPASLYRHLKLLKDHGIVEVVEQHPRNGISESVYALVRGSTRLSREEFAAISGEAHQRYYAVFLGALSTVVNRYFEEPERDTTRDGMTYFIANLNLSDDQRQRLRLDLLDLIRRYSAEPIADEHRPTQVGISLSPDLLAVAPALDSEPSQ</sequence>
<organism evidence="1 2">
    <name type="scientific">Fimbriimonas ginsengisoli Gsoil 348</name>
    <dbReference type="NCBI Taxonomy" id="661478"/>
    <lineage>
        <taxon>Bacteria</taxon>
        <taxon>Bacillati</taxon>
        <taxon>Armatimonadota</taxon>
        <taxon>Fimbriimonadia</taxon>
        <taxon>Fimbriimonadales</taxon>
        <taxon>Fimbriimonadaceae</taxon>
        <taxon>Fimbriimonas</taxon>
    </lineage>
</organism>
<evidence type="ECO:0000313" key="2">
    <source>
        <dbReference type="Proteomes" id="UP000027982"/>
    </source>
</evidence>
<reference evidence="1 2" key="1">
    <citation type="journal article" date="2014" name="PLoS ONE">
        <title>The first complete genome sequence of the class fimbriimonadia in the phylum armatimonadetes.</title>
        <authorList>
            <person name="Hu Z.Y."/>
            <person name="Wang Y.Z."/>
            <person name="Im W.T."/>
            <person name="Wang S.Y."/>
            <person name="Zhao G.P."/>
            <person name="Zheng H.J."/>
            <person name="Quan Z.X."/>
        </authorList>
    </citation>
    <scope>NUCLEOTIDE SEQUENCE [LARGE SCALE GENOMIC DNA]</scope>
    <source>
        <strain evidence="1">Gsoil 348</strain>
    </source>
</reference>
<dbReference type="Gene3D" id="6.10.140.2180">
    <property type="match status" value="1"/>
</dbReference>
<dbReference type="STRING" id="661478.OP10G_2801"/>
<keyword evidence="2" id="KW-1185">Reference proteome</keyword>
<dbReference type="AlphaFoldDB" id="A0A068NX28"/>
<name>A0A068NX28_FIMGI</name>
<dbReference type="Proteomes" id="UP000027982">
    <property type="component" value="Chromosome"/>
</dbReference>
<dbReference type="SUPFAM" id="SSF46785">
    <property type="entry name" value="Winged helix' DNA-binding domain"/>
    <property type="match status" value="1"/>
</dbReference>
<dbReference type="EMBL" id="CP007139">
    <property type="protein sequence ID" value="AIE86169.1"/>
    <property type="molecule type" value="Genomic_DNA"/>
</dbReference>